<evidence type="ECO:0000256" key="1">
    <source>
        <dbReference type="SAM" id="Phobius"/>
    </source>
</evidence>
<feature type="domain" description="DUF1648" evidence="2">
    <location>
        <begin position="33"/>
        <end position="72"/>
    </location>
</feature>
<evidence type="ECO:0000259" key="2">
    <source>
        <dbReference type="Pfam" id="PF07853"/>
    </source>
</evidence>
<feature type="transmembrane region" description="Helical" evidence="1">
    <location>
        <begin position="97"/>
        <end position="116"/>
    </location>
</feature>
<feature type="transmembrane region" description="Helical" evidence="1">
    <location>
        <begin position="194"/>
        <end position="215"/>
    </location>
</feature>
<feature type="transmembrane region" description="Helical" evidence="1">
    <location>
        <begin position="131"/>
        <end position="153"/>
    </location>
</feature>
<proteinExistence type="predicted"/>
<dbReference type="Pfam" id="PF07853">
    <property type="entry name" value="DUF1648"/>
    <property type="match status" value="1"/>
</dbReference>
<keyword evidence="1" id="KW-0472">Membrane</keyword>
<protein>
    <recommendedName>
        <fullName evidence="2">DUF1648 domain-containing protein</fullName>
    </recommendedName>
</protein>
<keyword evidence="1" id="KW-1133">Transmembrane helix</keyword>
<sequence length="340" mass="34424">MTEQTTGGPGRGVLARALLAAAGLPIVIGAVGAALVLSWRDELPARVATHWGADGTADGFSSVSTVAWLVVGFAAAFAVIGVVLVLAVRADATVTRVVAATTAGTTAFVTALAVLLTERQRGTADAAAVELPGAVIALALAAGVVVAVLAVALTPRWTSPSRPLGPLPPGATEAPHLAVGAGERVVWTRSAATGGLPAVVLVAGIGVTAVVGVLARQWWVLGIGVALAVLAAAMFSITVTVDERGLTIRGRFGRPRLHTSLDRIARASTVTVRPARDFGGWGYRLSAVGPLKGTRGYVLRGGEALLVERTDGVRTLVTVDDAGTAAALLNALLERRFGGV</sequence>
<dbReference type="RefSeq" id="WP_069109071.1">
    <property type="nucleotide sequence ID" value="NZ_FNUC01000004.1"/>
</dbReference>
<feature type="transmembrane region" description="Helical" evidence="1">
    <location>
        <begin position="221"/>
        <end position="241"/>
    </location>
</feature>
<dbReference type="AlphaFoldDB" id="A0A1H5PRP3"/>
<name>A0A1H5PRP3_9ACTN</name>
<dbReference type="STRING" id="561176.SAMN04488561_5125"/>
<dbReference type="EMBL" id="FNUC01000004">
    <property type="protein sequence ID" value="SEF15898.1"/>
    <property type="molecule type" value="Genomic_DNA"/>
</dbReference>
<evidence type="ECO:0000313" key="3">
    <source>
        <dbReference type="EMBL" id="SEF15898.1"/>
    </source>
</evidence>
<keyword evidence="1" id="KW-0812">Transmembrane</keyword>
<feature type="transmembrane region" description="Helical" evidence="1">
    <location>
        <begin position="12"/>
        <end position="37"/>
    </location>
</feature>
<keyword evidence="4" id="KW-1185">Reference proteome</keyword>
<dbReference type="Proteomes" id="UP000181980">
    <property type="component" value="Unassembled WGS sequence"/>
</dbReference>
<accession>A0A1H5PRP3</accession>
<gene>
    <name evidence="3" type="ORF">SAMN04488561_5125</name>
</gene>
<dbReference type="OrthoDB" id="3178004at2"/>
<dbReference type="InterPro" id="IPR012867">
    <property type="entry name" value="DUF1648"/>
</dbReference>
<organism evidence="3 4">
    <name type="scientific">Jiangella alba</name>
    <dbReference type="NCBI Taxonomy" id="561176"/>
    <lineage>
        <taxon>Bacteria</taxon>
        <taxon>Bacillati</taxon>
        <taxon>Actinomycetota</taxon>
        <taxon>Actinomycetes</taxon>
        <taxon>Jiangellales</taxon>
        <taxon>Jiangellaceae</taxon>
        <taxon>Jiangella</taxon>
    </lineage>
</organism>
<evidence type="ECO:0000313" key="4">
    <source>
        <dbReference type="Proteomes" id="UP000181980"/>
    </source>
</evidence>
<feature type="transmembrane region" description="Helical" evidence="1">
    <location>
        <begin position="66"/>
        <end position="88"/>
    </location>
</feature>
<reference evidence="4" key="1">
    <citation type="submission" date="2016-10" db="EMBL/GenBank/DDBJ databases">
        <authorList>
            <person name="Varghese N."/>
            <person name="Submissions S."/>
        </authorList>
    </citation>
    <scope>NUCLEOTIDE SEQUENCE [LARGE SCALE GENOMIC DNA]</scope>
    <source>
        <strain evidence="4">DSM 45237</strain>
    </source>
</reference>